<keyword evidence="3" id="KW-0808">Transferase</keyword>
<dbReference type="InterPro" id="IPR003378">
    <property type="entry name" value="Fringe-like_glycosylTrfase"/>
</dbReference>
<proteinExistence type="predicted"/>
<comment type="subcellular location">
    <subcellularLocation>
        <location evidence="1">Membrane</location>
        <topology evidence="1">Single-pass type II membrane protein</topology>
    </subcellularLocation>
</comment>
<evidence type="ECO:0000256" key="5">
    <source>
        <dbReference type="ARBA" id="ARBA00022968"/>
    </source>
</evidence>
<evidence type="ECO:0000313" key="9">
    <source>
        <dbReference type="EMBL" id="KAJ8932254.1"/>
    </source>
</evidence>
<accession>A0AAV8X0D9</accession>
<evidence type="ECO:0000313" key="10">
    <source>
        <dbReference type="Proteomes" id="UP001162162"/>
    </source>
</evidence>
<sequence>MVPFTYIDMTRRPQKEWDDLVPKPSLYFAVKTCKKFHKDRIPVVQNTWAKHTDKITFSATKKIFSTKL</sequence>
<keyword evidence="6" id="KW-1133">Transmembrane helix</keyword>
<keyword evidence="2" id="KW-0328">Glycosyltransferase</keyword>
<evidence type="ECO:0000259" key="8">
    <source>
        <dbReference type="Pfam" id="PF02434"/>
    </source>
</evidence>
<keyword evidence="10" id="KW-1185">Reference proteome</keyword>
<reference evidence="9" key="1">
    <citation type="journal article" date="2023" name="Insect Mol. Biol.">
        <title>Genome sequencing provides insights into the evolution of gene families encoding plant cell wall-degrading enzymes in longhorned beetles.</title>
        <authorList>
            <person name="Shin N.R."/>
            <person name="Okamura Y."/>
            <person name="Kirsch R."/>
            <person name="Pauchet Y."/>
        </authorList>
    </citation>
    <scope>NUCLEOTIDE SEQUENCE</scope>
    <source>
        <strain evidence="9">AMC_N1</strain>
    </source>
</reference>
<keyword evidence="7" id="KW-0472">Membrane</keyword>
<dbReference type="GO" id="GO:0016020">
    <property type="term" value="C:membrane"/>
    <property type="evidence" value="ECO:0007669"/>
    <property type="project" value="UniProtKB-SubCell"/>
</dbReference>
<evidence type="ECO:0000256" key="4">
    <source>
        <dbReference type="ARBA" id="ARBA00022692"/>
    </source>
</evidence>
<evidence type="ECO:0000256" key="2">
    <source>
        <dbReference type="ARBA" id="ARBA00022676"/>
    </source>
</evidence>
<protein>
    <recommendedName>
        <fullName evidence="8">Fringe-like glycosyltransferase domain-containing protein</fullName>
    </recommendedName>
</protein>
<evidence type="ECO:0000256" key="7">
    <source>
        <dbReference type="ARBA" id="ARBA00023136"/>
    </source>
</evidence>
<feature type="domain" description="Fringe-like glycosyltransferase" evidence="8">
    <location>
        <begin position="24"/>
        <end position="57"/>
    </location>
</feature>
<dbReference type="GO" id="GO:0016757">
    <property type="term" value="F:glycosyltransferase activity"/>
    <property type="evidence" value="ECO:0007669"/>
    <property type="project" value="UniProtKB-KW"/>
</dbReference>
<dbReference type="AlphaFoldDB" id="A0AAV8X0D9"/>
<evidence type="ECO:0000256" key="3">
    <source>
        <dbReference type="ARBA" id="ARBA00022679"/>
    </source>
</evidence>
<dbReference type="Pfam" id="PF02434">
    <property type="entry name" value="Fringe"/>
    <property type="match status" value="1"/>
</dbReference>
<keyword evidence="4" id="KW-0812">Transmembrane</keyword>
<dbReference type="Gene3D" id="3.90.550.50">
    <property type="match status" value="1"/>
</dbReference>
<name>A0AAV8X0D9_9CUCU</name>
<comment type="caution">
    <text evidence="9">The sequence shown here is derived from an EMBL/GenBank/DDBJ whole genome shotgun (WGS) entry which is preliminary data.</text>
</comment>
<keyword evidence="5" id="KW-0735">Signal-anchor</keyword>
<evidence type="ECO:0000256" key="1">
    <source>
        <dbReference type="ARBA" id="ARBA00004606"/>
    </source>
</evidence>
<organism evidence="9 10">
    <name type="scientific">Aromia moschata</name>
    <dbReference type="NCBI Taxonomy" id="1265417"/>
    <lineage>
        <taxon>Eukaryota</taxon>
        <taxon>Metazoa</taxon>
        <taxon>Ecdysozoa</taxon>
        <taxon>Arthropoda</taxon>
        <taxon>Hexapoda</taxon>
        <taxon>Insecta</taxon>
        <taxon>Pterygota</taxon>
        <taxon>Neoptera</taxon>
        <taxon>Endopterygota</taxon>
        <taxon>Coleoptera</taxon>
        <taxon>Polyphaga</taxon>
        <taxon>Cucujiformia</taxon>
        <taxon>Chrysomeloidea</taxon>
        <taxon>Cerambycidae</taxon>
        <taxon>Cerambycinae</taxon>
        <taxon>Callichromatini</taxon>
        <taxon>Aromia</taxon>
    </lineage>
</organism>
<dbReference type="Proteomes" id="UP001162162">
    <property type="component" value="Unassembled WGS sequence"/>
</dbReference>
<gene>
    <name evidence="9" type="ORF">NQ318_022927</name>
</gene>
<evidence type="ECO:0000256" key="6">
    <source>
        <dbReference type="ARBA" id="ARBA00022989"/>
    </source>
</evidence>
<dbReference type="EMBL" id="JAPWTK010001518">
    <property type="protein sequence ID" value="KAJ8932254.1"/>
    <property type="molecule type" value="Genomic_DNA"/>
</dbReference>